<keyword evidence="1" id="KW-0479">Metal-binding</keyword>
<evidence type="ECO:0000259" key="2">
    <source>
        <dbReference type="PROSITE" id="PS50157"/>
    </source>
</evidence>
<dbReference type="SMR" id="G4ZBH6"/>
<accession>G4ZBH6</accession>
<dbReference type="SUPFAM" id="SSF51197">
    <property type="entry name" value="Clavaminate synthase-like"/>
    <property type="match status" value="1"/>
</dbReference>
<dbReference type="Gene3D" id="3.30.160.60">
    <property type="entry name" value="Classic Zinc Finger"/>
    <property type="match status" value="1"/>
</dbReference>
<reference evidence="3 4" key="1">
    <citation type="journal article" date="2006" name="Science">
        <title>Phytophthora genome sequences uncover evolutionary origins and mechanisms of pathogenesis.</title>
        <authorList>
            <person name="Tyler B.M."/>
            <person name="Tripathy S."/>
            <person name="Zhang X."/>
            <person name="Dehal P."/>
            <person name="Jiang R.H."/>
            <person name="Aerts A."/>
            <person name="Arredondo F.D."/>
            <person name="Baxter L."/>
            <person name="Bensasson D."/>
            <person name="Beynon J.L."/>
            <person name="Chapman J."/>
            <person name="Damasceno C.M."/>
            <person name="Dorrance A.E."/>
            <person name="Dou D."/>
            <person name="Dickerman A.W."/>
            <person name="Dubchak I.L."/>
            <person name="Garbelotto M."/>
            <person name="Gijzen M."/>
            <person name="Gordon S.G."/>
            <person name="Govers F."/>
            <person name="Grunwald N.J."/>
            <person name="Huang W."/>
            <person name="Ivors K.L."/>
            <person name="Jones R.W."/>
            <person name="Kamoun S."/>
            <person name="Krampis K."/>
            <person name="Lamour K.H."/>
            <person name="Lee M.K."/>
            <person name="McDonald W.H."/>
            <person name="Medina M."/>
            <person name="Meijer H.J."/>
            <person name="Nordberg E.K."/>
            <person name="Maclean D.J."/>
            <person name="Ospina-Giraldo M.D."/>
            <person name="Morris P.F."/>
            <person name="Phuntumart V."/>
            <person name="Putnam N.H."/>
            <person name="Rash S."/>
            <person name="Rose J.K."/>
            <person name="Sakihama Y."/>
            <person name="Salamov A.A."/>
            <person name="Savidor A."/>
            <person name="Scheuring C.F."/>
            <person name="Smith B.M."/>
            <person name="Sobral B.W."/>
            <person name="Terry A."/>
            <person name="Torto-Alalibo T.A."/>
            <person name="Win J."/>
            <person name="Xu Z."/>
            <person name="Zhang H."/>
            <person name="Grigoriev I.V."/>
            <person name="Rokhsar D.S."/>
            <person name="Boore J.L."/>
        </authorList>
    </citation>
    <scope>NUCLEOTIDE SEQUENCE [LARGE SCALE GENOMIC DNA]</scope>
    <source>
        <strain evidence="3 4">P6497</strain>
    </source>
</reference>
<sequence>MVRPAFPASGYAVFYLQVSQATIGELYLEAESRTYRPVFREVGGAEDDMFRSQSRVQRMKPPLRRVSAAILEDAATRDSNYRPCVFSYMHSRPGGLYQEPHQDYADEVRAAVHARYPGSIPASVIIAIQPGTRLRLFPRCFDFARPEMEIELEIPTGYAVVFRGDLFHSGVGYTTSNYRLHCYLFFRDLGWRPDVVSNSLLVCQYCGRTERVSARIRQHRYFCLQNPDGLAHRIGRREQQNRRGEYPCNYCSQVFEVQSTLRSHILAQHGSTSSQNV</sequence>
<dbReference type="RefSeq" id="XP_009522615.1">
    <property type="nucleotide sequence ID" value="XM_009524320.1"/>
</dbReference>
<dbReference type="Proteomes" id="UP000002640">
    <property type="component" value="Unassembled WGS sequence"/>
</dbReference>
<protein>
    <recommendedName>
        <fullName evidence="2">C2H2-type domain-containing protein</fullName>
    </recommendedName>
</protein>
<dbReference type="KEGG" id="psoj:PHYSODRAFT_489063"/>
<feature type="domain" description="C2H2-type" evidence="2">
    <location>
        <begin position="246"/>
        <end position="274"/>
    </location>
</feature>
<evidence type="ECO:0000313" key="3">
    <source>
        <dbReference type="EMBL" id="EGZ19898.1"/>
    </source>
</evidence>
<organism evidence="3 4">
    <name type="scientific">Phytophthora sojae (strain P6497)</name>
    <name type="common">Soybean stem and root rot agent</name>
    <name type="synonym">Phytophthora megasperma f. sp. glycines</name>
    <dbReference type="NCBI Taxonomy" id="1094619"/>
    <lineage>
        <taxon>Eukaryota</taxon>
        <taxon>Sar</taxon>
        <taxon>Stramenopiles</taxon>
        <taxon>Oomycota</taxon>
        <taxon>Peronosporomycetes</taxon>
        <taxon>Peronosporales</taxon>
        <taxon>Peronosporaceae</taxon>
        <taxon>Phytophthora</taxon>
    </lineage>
</organism>
<keyword evidence="1" id="KW-0862">Zinc</keyword>
<proteinExistence type="predicted"/>
<dbReference type="InterPro" id="IPR013087">
    <property type="entry name" value="Znf_C2H2_type"/>
</dbReference>
<keyword evidence="4" id="KW-1185">Reference proteome</keyword>
<evidence type="ECO:0000313" key="4">
    <source>
        <dbReference type="Proteomes" id="UP000002640"/>
    </source>
</evidence>
<dbReference type="PROSITE" id="PS50157">
    <property type="entry name" value="ZINC_FINGER_C2H2_2"/>
    <property type="match status" value="1"/>
</dbReference>
<name>G4ZBH6_PHYSP</name>
<dbReference type="AlphaFoldDB" id="G4ZBH6"/>
<dbReference type="EMBL" id="JH159153">
    <property type="protein sequence ID" value="EGZ19898.1"/>
    <property type="molecule type" value="Genomic_DNA"/>
</dbReference>
<dbReference type="PROSITE" id="PS00028">
    <property type="entry name" value="ZINC_FINGER_C2H2_1"/>
    <property type="match status" value="1"/>
</dbReference>
<keyword evidence="1" id="KW-0863">Zinc-finger</keyword>
<dbReference type="GeneID" id="20656377"/>
<gene>
    <name evidence="3" type="ORF">PHYSODRAFT_489063</name>
</gene>
<dbReference type="InParanoid" id="G4ZBH6"/>
<evidence type="ECO:0000256" key="1">
    <source>
        <dbReference type="PROSITE-ProRule" id="PRU00042"/>
    </source>
</evidence>
<dbReference type="GO" id="GO:0008270">
    <property type="term" value="F:zinc ion binding"/>
    <property type="evidence" value="ECO:0007669"/>
    <property type="project" value="UniProtKB-KW"/>
</dbReference>